<gene>
    <name evidence="2" type="ORF">Q604_UNBC10562G0001</name>
</gene>
<organism evidence="2">
    <name type="scientific">human gut metagenome</name>
    <dbReference type="NCBI Taxonomy" id="408170"/>
    <lineage>
        <taxon>unclassified sequences</taxon>
        <taxon>metagenomes</taxon>
        <taxon>organismal metagenomes</taxon>
    </lineage>
</organism>
<comment type="caution">
    <text evidence="2">The sequence shown here is derived from an EMBL/GenBank/DDBJ whole genome shotgun (WGS) entry which is preliminary data.</text>
</comment>
<keyword evidence="1" id="KW-1133">Transmembrane helix</keyword>
<keyword evidence="1" id="KW-0472">Membrane</keyword>
<reference evidence="2" key="1">
    <citation type="submission" date="2013-12" db="EMBL/GenBank/DDBJ databases">
        <title>A Varibaculum cambriense genome reconstructed from a premature infant gut community with otherwise low bacterial novelty that shifts toward anaerobic metabolism during the third week of life.</title>
        <authorList>
            <person name="Brown C.T."/>
            <person name="Sharon I."/>
            <person name="Thomas B.C."/>
            <person name="Castelle C.J."/>
            <person name="Morowitz M.J."/>
            <person name="Banfield J.F."/>
        </authorList>
    </citation>
    <scope>NUCLEOTIDE SEQUENCE</scope>
</reference>
<dbReference type="EMBL" id="AZMM01010562">
    <property type="protein sequence ID" value="ETJ35031.1"/>
    <property type="molecule type" value="Genomic_DNA"/>
</dbReference>
<protein>
    <submittedName>
        <fullName evidence="2">ExsB family protein</fullName>
    </submittedName>
</protein>
<proteinExistence type="predicted"/>
<keyword evidence="1" id="KW-0812">Transmembrane</keyword>
<evidence type="ECO:0000313" key="2">
    <source>
        <dbReference type="EMBL" id="ETJ35031.1"/>
    </source>
</evidence>
<feature type="transmembrane region" description="Helical" evidence="1">
    <location>
        <begin position="6"/>
        <end position="25"/>
    </location>
</feature>
<feature type="non-terminal residue" evidence="2">
    <location>
        <position position="1"/>
    </location>
</feature>
<sequence>INKFKAMLSNGIGIIFAILLFILFIRYTRDKDNLFGALTNSKQLFIWNKDEIKNF</sequence>
<evidence type="ECO:0000256" key="1">
    <source>
        <dbReference type="SAM" id="Phobius"/>
    </source>
</evidence>
<accession>W1XXZ5</accession>
<name>W1XXZ5_9ZZZZ</name>
<dbReference type="AlphaFoldDB" id="W1XXZ5"/>